<dbReference type="Gene3D" id="3.40.1280.10">
    <property type="match status" value="1"/>
</dbReference>
<reference evidence="5 6" key="1">
    <citation type="submission" date="2018-09" db="EMBL/GenBank/DDBJ databases">
        <title>Complete genome sequence of Euzebya sp. DY32-46 isolated from seawater of Pacific Ocean.</title>
        <authorList>
            <person name="Xu L."/>
            <person name="Wu Y.-H."/>
            <person name="Xu X.-W."/>
        </authorList>
    </citation>
    <scope>NUCLEOTIDE SEQUENCE [LARGE SCALE GENOMIC DNA]</scope>
    <source>
        <strain evidence="5 6">DY32-46</strain>
    </source>
</reference>
<keyword evidence="2" id="KW-0808">Transferase</keyword>
<dbReference type="KEGG" id="euz:DVS28_a4410"/>
<sequence>MAATVPRIASRSPDPWTPPDAPLAPVEVGRVRIVTDHVGGDAVAGRISLHDGEVVGAFHASIDVHTHAAKGHLRVADPARRHGIARHVVPRLITVALTPQREGGMGLRRVQSATASSNVAAIALARRLGVKRETRARQDRWTEGVGIDDTLAWGVLADEWDTSAHRMRGADPDVTIGVGPHPDPWPTDERYDPALLAAGDRRNVADHYRYWTVEAIRADLAASARPFHVAIENWRHDLNIGTVVRTANAFGAGGVHIVGKRQWNKRGAMVTDRYLDVHHHDRFEGLRQFAVDHDLTLTGIDNLPGSRSLLTTPLPERCLMVFGQEGPGLSPQARTHVEAVLHIPQVGSTRSINAGVASGIAMAAWTAQHTSGNQSG</sequence>
<evidence type="ECO:0000259" key="4">
    <source>
        <dbReference type="PROSITE" id="PS51186"/>
    </source>
</evidence>
<dbReference type="GO" id="GO:0003723">
    <property type="term" value="F:RNA binding"/>
    <property type="evidence" value="ECO:0007669"/>
    <property type="project" value="InterPro"/>
</dbReference>
<dbReference type="OrthoDB" id="9786891at2"/>
<proteinExistence type="predicted"/>
<evidence type="ECO:0000256" key="3">
    <source>
        <dbReference type="SAM" id="MobiDB-lite"/>
    </source>
</evidence>
<dbReference type="SUPFAM" id="SSF55729">
    <property type="entry name" value="Acyl-CoA N-acyltransferases (Nat)"/>
    <property type="match status" value="1"/>
</dbReference>
<evidence type="ECO:0000313" key="5">
    <source>
        <dbReference type="EMBL" id="AXV09075.1"/>
    </source>
</evidence>
<gene>
    <name evidence="5" type="ORF">DVS28_a4410</name>
</gene>
<name>A0A346Y3M8_9ACTN</name>
<dbReference type="EMBL" id="CP031165">
    <property type="protein sequence ID" value="AXV09075.1"/>
    <property type="molecule type" value="Genomic_DNA"/>
</dbReference>
<dbReference type="Pfam" id="PF00583">
    <property type="entry name" value="Acetyltransf_1"/>
    <property type="match status" value="1"/>
</dbReference>
<organism evidence="5 6">
    <name type="scientific">Euzebya pacifica</name>
    <dbReference type="NCBI Taxonomy" id="1608957"/>
    <lineage>
        <taxon>Bacteria</taxon>
        <taxon>Bacillati</taxon>
        <taxon>Actinomycetota</taxon>
        <taxon>Nitriliruptoria</taxon>
        <taxon>Euzebyales</taxon>
    </lineage>
</organism>
<dbReference type="GO" id="GO:0032259">
    <property type="term" value="P:methylation"/>
    <property type="evidence" value="ECO:0007669"/>
    <property type="project" value="UniProtKB-KW"/>
</dbReference>
<dbReference type="PANTHER" id="PTHR43191:SF2">
    <property type="entry name" value="RRNA METHYLTRANSFERASE 3, MITOCHONDRIAL"/>
    <property type="match status" value="1"/>
</dbReference>
<keyword evidence="6" id="KW-1185">Reference proteome</keyword>
<dbReference type="GO" id="GO:0006396">
    <property type="term" value="P:RNA processing"/>
    <property type="evidence" value="ECO:0007669"/>
    <property type="project" value="InterPro"/>
</dbReference>
<feature type="region of interest" description="Disordered" evidence="3">
    <location>
        <begin position="1"/>
        <end position="22"/>
    </location>
</feature>
<dbReference type="InterPro" id="IPR051259">
    <property type="entry name" value="rRNA_Methyltransferase"/>
</dbReference>
<keyword evidence="1 5" id="KW-0489">Methyltransferase</keyword>
<dbReference type="InterPro" id="IPR029028">
    <property type="entry name" value="Alpha/beta_knot_MTases"/>
</dbReference>
<dbReference type="PANTHER" id="PTHR43191">
    <property type="entry name" value="RRNA METHYLTRANSFERASE 3"/>
    <property type="match status" value="1"/>
</dbReference>
<protein>
    <submittedName>
        <fullName evidence="5">SpoU rRNA methylase family protein</fullName>
    </submittedName>
</protein>
<dbReference type="GO" id="GO:0016747">
    <property type="term" value="F:acyltransferase activity, transferring groups other than amino-acyl groups"/>
    <property type="evidence" value="ECO:0007669"/>
    <property type="project" value="InterPro"/>
</dbReference>
<dbReference type="Proteomes" id="UP000264006">
    <property type="component" value="Chromosome"/>
</dbReference>
<dbReference type="Pfam" id="PF00588">
    <property type="entry name" value="SpoU_methylase"/>
    <property type="match status" value="1"/>
</dbReference>
<feature type="domain" description="N-acetyltransferase" evidence="4">
    <location>
        <begin position="1"/>
        <end position="152"/>
    </location>
</feature>
<evidence type="ECO:0000313" key="6">
    <source>
        <dbReference type="Proteomes" id="UP000264006"/>
    </source>
</evidence>
<dbReference type="InterPro" id="IPR000182">
    <property type="entry name" value="GNAT_dom"/>
</dbReference>
<dbReference type="PROSITE" id="PS51186">
    <property type="entry name" value="GNAT"/>
    <property type="match status" value="1"/>
</dbReference>
<dbReference type="AlphaFoldDB" id="A0A346Y3M8"/>
<dbReference type="SUPFAM" id="SSF75217">
    <property type="entry name" value="alpha/beta knot"/>
    <property type="match status" value="1"/>
</dbReference>
<dbReference type="InterPro" id="IPR001537">
    <property type="entry name" value="SpoU_MeTrfase"/>
</dbReference>
<evidence type="ECO:0000256" key="1">
    <source>
        <dbReference type="ARBA" id="ARBA00022603"/>
    </source>
</evidence>
<accession>A0A346Y3M8</accession>
<evidence type="ECO:0000256" key="2">
    <source>
        <dbReference type="ARBA" id="ARBA00022679"/>
    </source>
</evidence>
<dbReference type="Gene3D" id="3.40.630.30">
    <property type="match status" value="1"/>
</dbReference>
<dbReference type="GO" id="GO:0008173">
    <property type="term" value="F:RNA methyltransferase activity"/>
    <property type="evidence" value="ECO:0007669"/>
    <property type="project" value="InterPro"/>
</dbReference>
<dbReference type="InterPro" id="IPR029026">
    <property type="entry name" value="tRNA_m1G_MTases_N"/>
</dbReference>
<dbReference type="InterPro" id="IPR016181">
    <property type="entry name" value="Acyl_CoA_acyltransferase"/>
</dbReference>